<gene>
    <name evidence="9" type="ORF">SAMN02745206_02866</name>
</gene>
<feature type="transmembrane region" description="Helical" evidence="7">
    <location>
        <begin position="212"/>
        <end position="234"/>
    </location>
</feature>
<dbReference type="PIRSF" id="PIRSF006066">
    <property type="entry name" value="HI0050"/>
    <property type="match status" value="1"/>
</dbReference>
<dbReference type="OrthoDB" id="5404879at2"/>
<evidence type="ECO:0000256" key="4">
    <source>
        <dbReference type="ARBA" id="ARBA00022692"/>
    </source>
</evidence>
<dbReference type="NCBIfam" id="TIGR00786">
    <property type="entry name" value="dctM"/>
    <property type="match status" value="1"/>
</dbReference>
<evidence type="ECO:0000256" key="3">
    <source>
        <dbReference type="ARBA" id="ARBA00022519"/>
    </source>
</evidence>
<comment type="subcellular location">
    <subcellularLocation>
        <location evidence="1">Cell inner membrane</location>
        <topology evidence="1">Multi-pass membrane protein</topology>
    </subcellularLocation>
</comment>
<keyword evidence="3" id="KW-0997">Cell inner membrane</keyword>
<dbReference type="AlphaFoldDB" id="A0A1M5FE52"/>
<dbReference type="InterPro" id="IPR004681">
    <property type="entry name" value="TRAP_DctM"/>
</dbReference>
<feature type="transmembrane region" description="Helical" evidence="7">
    <location>
        <begin position="271"/>
        <end position="293"/>
    </location>
</feature>
<keyword evidence="6 7" id="KW-0472">Membrane</keyword>
<name>A0A1M5FE52_9BACT</name>
<feature type="transmembrane region" description="Helical" evidence="7">
    <location>
        <begin position="139"/>
        <end position="162"/>
    </location>
</feature>
<feature type="domain" description="TRAP C4-dicarboxylate transport system permease DctM subunit" evidence="8">
    <location>
        <begin position="9"/>
        <end position="415"/>
    </location>
</feature>
<dbReference type="Proteomes" id="UP000184076">
    <property type="component" value="Unassembled WGS sequence"/>
</dbReference>
<dbReference type="EMBL" id="FQVB01000031">
    <property type="protein sequence ID" value="SHF89815.1"/>
    <property type="molecule type" value="Genomic_DNA"/>
</dbReference>
<dbReference type="PANTHER" id="PTHR33362:SF5">
    <property type="entry name" value="C4-DICARBOXYLATE TRAP TRANSPORTER LARGE PERMEASE PROTEIN DCTM"/>
    <property type="match status" value="1"/>
</dbReference>
<keyword evidence="4 7" id="KW-0812">Transmembrane</keyword>
<feature type="transmembrane region" description="Helical" evidence="7">
    <location>
        <begin position="168"/>
        <end position="191"/>
    </location>
</feature>
<evidence type="ECO:0000313" key="10">
    <source>
        <dbReference type="Proteomes" id="UP000184076"/>
    </source>
</evidence>
<evidence type="ECO:0000256" key="1">
    <source>
        <dbReference type="ARBA" id="ARBA00004429"/>
    </source>
</evidence>
<feature type="transmembrane region" description="Helical" evidence="7">
    <location>
        <begin position="81"/>
        <end position="105"/>
    </location>
</feature>
<dbReference type="GO" id="GO:0005886">
    <property type="term" value="C:plasma membrane"/>
    <property type="evidence" value="ECO:0007669"/>
    <property type="project" value="UniProtKB-SubCell"/>
</dbReference>
<proteinExistence type="predicted"/>
<keyword evidence="2" id="KW-1003">Cell membrane</keyword>
<evidence type="ECO:0000256" key="6">
    <source>
        <dbReference type="ARBA" id="ARBA00023136"/>
    </source>
</evidence>
<feature type="transmembrane region" description="Helical" evidence="7">
    <location>
        <begin position="313"/>
        <end position="343"/>
    </location>
</feature>
<reference evidence="10" key="1">
    <citation type="submission" date="2016-11" db="EMBL/GenBank/DDBJ databases">
        <authorList>
            <person name="Varghese N."/>
            <person name="Submissions S."/>
        </authorList>
    </citation>
    <scope>NUCLEOTIDE SEQUENCE [LARGE SCALE GENOMIC DNA]</scope>
    <source>
        <strain evidence="10">DSM 9756</strain>
    </source>
</reference>
<dbReference type="InterPro" id="IPR010656">
    <property type="entry name" value="DctM"/>
</dbReference>
<evidence type="ECO:0000256" key="2">
    <source>
        <dbReference type="ARBA" id="ARBA00022475"/>
    </source>
</evidence>
<feature type="transmembrane region" description="Helical" evidence="7">
    <location>
        <begin position="240"/>
        <end position="259"/>
    </location>
</feature>
<keyword evidence="10" id="KW-1185">Reference proteome</keyword>
<sequence length="427" mass="45403">MDAAFWLFFLFLVLLFFGIPIAVAIGGVAIFMIWQFDLGIQVISSNFYAGIAKYPLLAIPFFILAGMILERCGVSQRLVNLASLLVGSIPGGLAIVAILVCVFFGGVSGSGPADAAAMGAVLIPAMARKNYDREFSAALIAAGGSTAIVVPPSIAFILYGVITTTSVPALFAAGVFPGILAGLSLILPAYWISKRRGYMGEERGDLRKIWAAFKDAFWGLMAPLVILGGIYGGIFTATEAAIVAVFYGLLLGFGIYRTLDLRTFYRILVDAALSSAVVLLIVALAGLYSWAGATLGVMERIAGALLTLSDNPWVVLALVNVLILLAGMLLDAISIYYVFLPILLPIVAHFGWDPLWFGVVMTLNLAIGQFTPPVAVNLYVTTNLAGIPLEKTSAATLPFIAAMAMALILVILFPSLSLYLPKLWGLY</sequence>
<evidence type="ECO:0000259" key="8">
    <source>
        <dbReference type="Pfam" id="PF06808"/>
    </source>
</evidence>
<feature type="transmembrane region" description="Helical" evidence="7">
    <location>
        <begin position="46"/>
        <end position="69"/>
    </location>
</feature>
<dbReference type="STRING" id="1121391.SAMN02745206_02866"/>
<feature type="transmembrane region" description="Helical" evidence="7">
    <location>
        <begin position="7"/>
        <end position="34"/>
    </location>
</feature>
<keyword evidence="5 7" id="KW-1133">Transmembrane helix</keyword>
<feature type="transmembrane region" description="Helical" evidence="7">
    <location>
        <begin position="399"/>
        <end position="420"/>
    </location>
</feature>
<evidence type="ECO:0000256" key="5">
    <source>
        <dbReference type="ARBA" id="ARBA00022989"/>
    </source>
</evidence>
<accession>A0A1M5FE52</accession>
<dbReference type="PANTHER" id="PTHR33362">
    <property type="entry name" value="SIALIC ACID TRAP TRANSPORTER PERMEASE PROTEIN SIAT-RELATED"/>
    <property type="match status" value="1"/>
</dbReference>
<evidence type="ECO:0000313" key="9">
    <source>
        <dbReference type="EMBL" id="SHF89815.1"/>
    </source>
</evidence>
<organism evidence="9 10">
    <name type="scientific">Desulfacinum infernum DSM 9756</name>
    <dbReference type="NCBI Taxonomy" id="1121391"/>
    <lineage>
        <taxon>Bacteria</taxon>
        <taxon>Pseudomonadati</taxon>
        <taxon>Thermodesulfobacteriota</taxon>
        <taxon>Syntrophobacteria</taxon>
        <taxon>Syntrophobacterales</taxon>
        <taxon>Syntrophobacteraceae</taxon>
        <taxon>Desulfacinum</taxon>
    </lineage>
</organism>
<dbReference type="Pfam" id="PF06808">
    <property type="entry name" value="DctM"/>
    <property type="match status" value="1"/>
</dbReference>
<evidence type="ECO:0000256" key="7">
    <source>
        <dbReference type="SAM" id="Phobius"/>
    </source>
</evidence>
<protein>
    <submittedName>
        <fullName evidence="9">TRAP transporter, DctM subunit</fullName>
    </submittedName>
</protein>
<feature type="transmembrane region" description="Helical" evidence="7">
    <location>
        <begin position="355"/>
        <end position="379"/>
    </location>
</feature>
<dbReference type="GO" id="GO:0022857">
    <property type="term" value="F:transmembrane transporter activity"/>
    <property type="evidence" value="ECO:0007669"/>
    <property type="project" value="TreeGrafter"/>
</dbReference>
<dbReference type="RefSeq" id="WP_073040642.1">
    <property type="nucleotide sequence ID" value="NZ_FQVB01000031.1"/>
</dbReference>